<dbReference type="InterPro" id="IPR008207">
    <property type="entry name" value="Sig_transdc_His_kin_Hpt_dom"/>
</dbReference>
<dbReference type="SUPFAM" id="SSF47226">
    <property type="entry name" value="Histidine-containing phosphotransfer domain, HPT domain"/>
    <property type="match status" value="1"/>
</dbReference>
<accession>A0A0H3AAR1</accession>
<gene>
    <name evidence="3" type="ordered locus">Dvul_1656</name>
</gene>
<dbReference type="KEGG" id="dvl:Dvul_1656"/>
<name>A0A0H3AAR1_NITV4</name>
<keyword evidence="1" id="KW-0597">Phosphoprotein</keyword>
<dbReference type="InterPro" id="IPR036641">
    <property type="entry name" value="HPT_dom_sf"/>
</dbReference>
<dbReference type="GO" id="GO:0000160">
    <property type="term" value="P:phosphorelay signal transduction system"/>
    <property type="evidence" value="ECO:0007669"/>
    <property type="project" value="InterPro"/>
</dbReference>
<evidence type="ECO:0000313" key="4">
    <source>
        <dbReference type="Proteomes" id="UP000009173"/>
    </source>
</evidence>
<reference evidence="4" key="1">
    <citation type="journal article" date="2009" name="Environ. Microbiol.">
        <title>Contribution of mobile genetic elements to Desulfovibrio vulgaris genome plasticity.</title>
        <authorList>
            <person name="Walker C.B."/>
            <person name="Stolyar S."/>
            <person name="Chivian D."/>
            <person name="Pinel N."/>
            <person name="Gabster J.A."/>
            <person name="Dehal P.S."/>
            <person name="He Z."/>
            <person name="Yang Z.K."/>
            <person name="Yen H.C."/>
            <person name="Zhou J."/>
            <person name="Wall J.D."/>
            <person name="Hazen T.C."/>
            <person name="Arkin A.P."/>
            <person name="Stahl D.A."/>
        </authorList>
    </citation>
    <scope>NUCLEOTIDE SEQUENCE [LARGE SCALE GENOMIC DNA]</scope>
    <source>
        <strain evidence="4">DP4</strain>
    </source>
</reference>
<evidence type="ECO:0000256" key="1">
    <source>
        <dbReference type="PROSITE-ProRule" id="PRU00110"/>
    </source>
</evidence>
<protein>
    <submittedName>
        <fullName evidence="3">Hpt protein</fullName>
    </submittedName>
</protein>
<dbReference type="Gene3D" id="1.20.120.160">
    <property type="entry name" value="HPT domain"/>
    <property type="match status" value="1"/>
</dbReference>
<dbReference type="AlphaFoldDB" id="A0A0H3AAR1"/>
<dbReference type="HOGENOM" id="CLU_157042_2_0_7"/>
<proteinExistence type="predicted"/>
<evidence type="ECO:0000313" key="3">
    <source>
        <dbReference type="EMBL" id="ABM28673.1"/>
    </source>
</evidence>
<organism evidence="3 4">
    <name type="scientific">Nitratidesulfovibrio vulgaris (strain DP4)</name>
    <name type="common">Desulfovibrio vulgaris</name>
    <dbReference type="NCBI Taxonomy" id="391774"/>
    <lineage>
        <taxon>Bacteria</taxon>
        <taxon>Pseudomonadati</taxon>
        <taxon>Thermodesulfobacteriota</taxon>
        <taxon>Desulfovibrionia</taxon>
        <taxon>Desulfovibrionales</taxon>
        <taxon>Desulfovibrionaceae</taxon>
        <taxon>Nitratidesulfovibrio</taxon>
    </lineage>
</organism>
<dbReference type="PROSITE" id="PS50894">
    <property type="entry name" value="HPT"/>
    <property type="match status" value="1"/>
</dbReference>
<dbReference type="GO" id="GO:0004672">
    <property type="term" value="F:protein kinase activity"/>
    <property type="evidence" value="ECO:0007669"/>
    <property type="project" value="UniProtKB-ARBA"/>
</dbReference>
<dbReference type="RefSeq" id="WP_010938713.1">
    <property type="nucleotide sequence ID" value="NC_008751.1"/>
</dbReference>
<feature type="modified residue" description="Phosphohistidine" evidence="1">
    <location>
        <position position="55"/>
    </location>
</feature>
<dbReference type="SMR" id="A0A0H3AAR1"/>
<dbReference type="EMBL" id="CP000527">
    <property type="protein sequence ID" value="ABM28673.1"/>
    <property type="molecule type" value="Genomic_DNA"/>
</dbReference>
<evidence type="ECO:0000259" key="2">
    <source>
        <dbReference type="PROSITE" id="PS50894"/>
    </source>
</evidence>
<feature type="domain" description="HPt" evidence="2">
    <location>
        <begin position="16"/>
        <end position="113"/>
    </location>
</feature>
<sequence length="123" mass="13368">MATLDVQVVLDRLHGDRAFLGELYETFLEDFERRMSRMTADFSSGDREALARQAHSLKGAAATIGATDLHLAAASLDALCRNRQEDEIPGQWGKVVHAAQDARDAMLAWLAEERAAAGSPANS</sequence>
<dbReference type="Proteomes" id="UP000009173">
    <property type="component" value="Chromosome"/>
</dbReference>
<dbReference type="Pfam" id="PF01627">
    <property type="entry name" value="Hpt"/>
    <property type="match status" value="1"/>
</dbReference>